<reference evidence="2 3" key="1">
    <citation type="journal article" date="2015" name="Genome Announc.">
        <title>Expanding the biotechnology potential of lactobacilli through comparative genomics of 213 strains and associated genera.</title>
        <authorList>
            <person name="Sun Z."/>
            <person name="Harris H.M."/>
            <person name="McCann A."/>
            <person name="Guo C."/>
            <person name="Argimon S."/>
            <person name="Zhang W."/>
            <person name="Yang X."/>
            <person name="Jeffery I.B."/>
            <person name="Cooney J.C."/>
            <person name="Kagawa T.F."/>
            <person name="Liu W."/>
            <person name="Song Y."/>
            <person name="Salvetti E."/>
            <person name="Wrobel A."/>
            <person name="Rasinkangas P."/>
            <person name="Parkhill J."/>
            <person name="Rea M.C."/>
            <person name="O'Sullivan O."/>
            <person name="Ritari J."/>
            <person name="Douillard F.P."/>
            <person name="Paul Ross R."/>
            <person name="Yang R."/>
            <person name="Briner A.E."/>
            <person name="Felis G.E."/>
            <person name="de Vos W.M."/>
            <person name="Barrangou R."/>
            <person name="Klaenhammer T.R."/>
            <person name="Caufield P.W."/>
            <person name="Cui Y."/>
            <person name="Zhang H."/>
            <person name="O'Toole P.W."/>
        </authorList>
    </citation>
    <scope>NUCLEOTIDE SEQUENCE [LARGE SCALE GENOMIC DNA]</scope>
    <source>
        <strain evidence="2 3">DSM 18527</strain>
    </source>
</reference>
<dbReference type="Pfam" id="PF01872">
    <property type="entry name" value="RibD_C"/>
    <property type="match status" value="1"/>
</dbReference>
<protein>
    <recommendedName>
        <fullName evidence="1">Bacterial bifunctional deaminase-reductase C-terminal domain-containing protein</fullName>
    </recommendedName>
</protein>
<dbReference type="OrthoDB" id="195113at2"/>
<accession>X0PTM3</accession>
<name>X0PTM3_9LACO</name>
<proteinExistence type="predicted"/>
<sequence>MGQLIFYGAISLDGYLAGVDDDLSWLLTTPEGDGSTYPAFYKTIGITAMGRRTYEASKYYLKDDLLYPDKENYVFSRQPKLQLPDAKVIHDDPAVFLTQLKATRSEAIWLVGGGQLLKVATQANLVDQWIIQIAPVLLGQGIPLFQDTSYQQRLKLTAVSRFGEFAELRYTVPK</sequence>
<dbReference type="InterPro" id="IPR024072">
    <property type="entry name" value="DHFR-like_dom_sf"/>
</dbReference>
<dbReference type="InterPro" id="IPR002734">
    <property type="entry name" value="RibDG_C"/>
</dbReference>
<dbReference type="InterPro" id="IPR050765">
    <property type="entry name" value="Riboflavin_Biosynth_HTPR"/>
</dbReference>
<evidence type="ECO:0000259" key="1">
    <source>
        <dbReference type="Pfam" id="PF01872"/>
    </source>
</evidence>
<keyword evidence="3" id="KW-1185">Reference proteome</keyword>
<dbReference type="Gene3D" id="3.40.430.10">
    <property type="entry name" value="Dihydrofolate Reductase, subunit A"/>
    <property type="match status" value="1"/>
</dbReference>
<evidence type="ECO:0000313" key="2">
    <source>
        <dbReference type="EMBL" id="KRM33351.1"/>
    </source>
</evidence>
<dbReference type="EMBL" id="AZGA01000054">
    <property type="protein sequence ID" value="KRM33351.1"/>
    <property type="molecule type" value="Genomic_DNA"/>
</dbReference>
<dbReference type="SUPFAM" id="SSF53597">
    <property type="entry name" value="Dihydrofolate reductase-like"/>
    <property type="match status" value="1"/>
</dbReference>
<evidence type="ECO:0000313" key="3">
    <source>
        <dbReference type="Proteomes" id="UP000051236"/>
    </source>
</evidence>
<dbReference type="GO" id="GO:0008703">
    <property type="term" value="F:5-amino-6-(5-phosphoribosylamino)uracil reductase activity"/>
    <property type="evidence" value="ECO:0007669"/>
    <property type="project" value="InterPro"/>
</dbReference>
<organism evidence="2 3">
    <name type="scientific">Agrilactobacillus composti DSM 18527 = JCM 14202</name>
    <dbReference type="NCBI Taxonomy" id="1423734"/>
    <lineage>
        <taxon>Bacteria</taxon>
        <taxon>Bacillati</taxon>
        <taxon>Bacillota</taxon>
        <taxon>Bacilli</taxon>
        <taxon>Lactobacillales</taxon>
        <taxon>Lactobacillaceae</taxon>
        <taxon>Agrilactobacillus</taxon>
    </lineage>
</organism>
<dbReference type="PANTHER" id="PTHR38011">
    <property type="entry name" value="DIHYDROFOLATE REDUCTASE FAMILY PROTEIN (AFU_ORTHOLOGUE AFUA_8G06820)"/>
    <property type="match status" value="1"/>
</dbReference>
<gene>
    <name evidence="2" type="ORF">FC83_GL002919</name>
</gene>
<dbReference type="AlphaFoldDB" id="X0PTM3"/>
<comment type="caution">
    <text evidence="2">The sequence shown here is derived from an EMBL/GenBank/DDBJ whole genome shotgun (WGS) entry which is preliminary data.</text>
</comment>
<dbReference type="STRING" id="1423734.FC83_GL002919"/>
<dbReference type="GO" id="GO:0009231">
    <property type="term" value="P:riboflavin biosynthetic process"/>
    <property type="evidence" value="ECO:0007669"/>
    <property type="project" value="InterPro"/>
</dbReference>
<dbReference type="PANTHER" id="PTHR38011:SF11">
    <property type="entry name" value="2,5-DIAMINO-6-RIBOSYLAMINO-4(3H)-PYRIMIDINONE 5'-PHOSPHATE REDUCTASE"/>
    <property type="match status" value="1"/>
</dbReference>
<feature type="domain" description="Bacterial bifunctional deaminase-reductase C-terminal" evidence="1">
    <location>
        <begin position="6"/>
        <end position="164"/>
    </location>
</feature>
<dbReference type="Proteomes" id="UP000051236">
    <property type="component" value="Unassembled WGS sequence"/>
</dbReference>
<dbReference type="PATRIC" id="fig|1423734.3.peg.2968"/>
<dbReference type="RefSeq" id="WP_035454005.1">
    <property type="nucleotide sequence ID" value="NZ_AZGA01000054.1"/>
</dbReference>
<dbReference type="eggNOG" id="COG0262">
    <property type="taxonomic scope" value="Bacteria"/>
</dbReference>